<evidence type="ECO:0000313" key="3">
    <source>
        <dbReference type="EMBL" id="OCL03946.1"/>
    </source>
</evidence>
<keyword evidence="4" id="KW-1185">Reference proteome</keyword>
<feature type="domain" description="DUF7702" evidence="2">
    <location>
        <begin position="3"/>
        <end position="98"/>
    </location>
</feature>
<feature type="domain" description="DUF7702" evidence="2">
    <location>
        <begin position="115"/>
        <end position="271"/>
    </location>
</feature>
<feature type="transmembrane region" description="Helical" evidence="1">
    <location>
        <begin position="70"/>
        <end position="90"/>
    </location>
</feature>
<feature type="transmembrane region" description="Helical" evidence="1">
    <location>
        <begin position="38"/>
        <end position="58"/>
    </location>
</feature>
<dbReference type="Pfam" id="PF24800">
    <property type="entry name" value="DUF7702"/>
    <property type="match status" value="2"/>
</dbReference>
<feature type="transmembrane region" description="Helical" evidence="1">
    <location>
        <begin position="6"/>
        <end position="26"/>
    </location>
</feature>
<gene>
    <name evidence="3" type="ORF">AOQ84DRAFT_400357</name>
</gene>
<evidence type="ECO:0000256" key="1">
    <source>
        <dbReference type="SAM" id="Phobius"/>
    </source>
</evidence>
<dbReference type="EMBL" id="KV750652">
    <property type="protein sequence ID" value="OCL03946.1"/>
    <property type="molecule type" value="Genomic_DNA"/>
</dbReference>
<feature type="transmembrane region" description="Helical" evidence="1">
    <location>
        <begin position="173"/>
        <end position="197"/>
    </location>
</feature>
<keyword evidence="1" id="KW-0812">Transmembrane</keyword>
<proteinExistence type="predicted"/>
<dbReference type="Proteomes" id="UP000250140">
    <property type="component" value="Unassembled WGS sequence"/>
</dbReference>
<evidence type="ECO:0000313" key="4">
    <source>
        <dbReference type="Proteomes" id="UP000250140"/>
    </source>
</evidence>
<dbReference type="PANTHER" id="PTHR42109">
    <property type="entry name" value="UNPLACED GENOMIC SCAFFOLD UM_SCAF_CONTIG_1.265, WHOLE GENOME SHOTGUN SEQUENCE"/>
    <property type="match status" value="1"/>
</dbReference>
<accession>A0A8E2ESA4</accession>
<dbReference type="PANTHER" id="PTHR42109:SF2">
    <property type="entry name" value="INTEGRAL MEMBRANE PROTEIN"/>
    <property type="match status" value="1"/>
</dbReference>
<name>A0A8E2ESA4_9PEZI</name>
<dbReference type="OrthoDB" id="2560628at2759"/>
<keyword evidence="1" id="KW-1133">Transmembrane helix</keyword>
<feature type="transmembrane region" description="Helical" evidence="1">
    <location>
        <begin position="209"/>
        <end position="233"/>
    </location>
</feature>
<feature type="transmembrane region" description="Helical" evidence="1">
    <location>
        <begin position="141"/>
        <end position="161"/>
    </location>
</feature>
<feature type="transmembrane region" description="Helical" evidence="1">
    <location>
        <begin position="245"/>
        <end position="266"/>
    </location>
</feature>
<protein>
    <recommendedName>
        <fullName evidence="2">DUF7702 domain-containing protein</fullName>
    </recommendedName>
</protein>
<dbReference type="InterPro" id="IPR056119">
    <property type="entry name" value="DUF7702"/>
</dbReference>
<organism evidence="3 4">
    <name type="scientific">Glonium stellatum</name>
    <dbReference type="NCBI Taxonomy" id="574774"/>
    <lineage>
        <taxon>Eukaryota</taxon>
        <taxon>Fungi</taxon>
        <taxon>Dikarya</taxon>
        <taxon>Ascomycota</taxon>
        <taxon>Pezizomycotina</taxon>
        <taxon>Dothideomycetes</taxon>
        <taxon>Pleosporomycetidae</taxon>
        <taxon>Gloniales</taxon>
        <taxon>Gloniaceae</taxon>
        <taxon>Glonium</taxon>
    </lineage>
</organism>
<sequence>MLSSKESLAIAQLVIYIPVLFASTIVVTRHGFHRQLGWIFLAILATIRIIGSGFEIAAVKNPHNSTDIEWAAILQSVGISPLLLASLGLLKRIIDETAMRALRHSGVQIPLAAFSVIGQLSRRFTKKAPASTRRGEVIQLLYLPCTIGLILCIVGGTDLASAKLSDQHSGMTLFKAGIILFVVVYAALFLITIITAQDFNHIVPREQRVFLAVLAALPLLGARIVYGMLCVFLNDKTFSIFGRNIVARVLMAVLEEFLVVIAYTFVGLTAPKIGEGQVDSRT</sequence>
<dbReference type="AlphaFoldDB" id="A0A8E2ESA4"/>
<evidence type="ECO:0000259" key="2">
    <source>
        <dbReference type="Pfam" id="PF24800"/>
    </source>
</evidence>
<keyword evidence="1" id="KW-0472">Membrane</keyword>
<reference evidence="3 4" key="1">
    <citation type="journal article" date="2016" name="Nat. Commun.">
        <title>Ectomycorrhizal ecology is imprinted in the genome of the dominant symbiotic fungus Cenococcum geophilum.</title>
        <authorList>
            <consortium name="DOE Joint Genome Institute"/>
            <person name="Peter M."/>
            <person name="Kohler A."/>
            <person name="Ohm R.A."/>
            <person name="Kuo A."/>
            <person name="Krutzmann J."/>
            <person name="Morin E."/>
            <person name="Arend M."/>
            <person name="Barry K.W."/>
            <person name="Binder M."/>
            <person name="Choi C."/>
            <person name="Clum A."/>
            <person name="Copeland A."/>
            <person name="Grisel N."/>
            <person name="Haridas S."/>
            <person name="Kipfer T."/>
            <person name="LaButti K."/>
            <person name="Lindquist E."/>
            <person name="Lipzen A."/>
            <person name="Maire R."/>
            <person name="Meier B."/>
            <person name="Mihaltcheva S."/>
            <person name="Molinier V."/>
            <person name="Murat C."/>
            <person name="Poggeler S."/>
            <person name="Quandt C.A."/>
            <person name="Sperisen C."/>
            <person name="Tritt A."/>
            <person name="Tisserant E."/>
            <person name="Crous P.W."/>
            <person name="Henrissat B."/>
            <person name="Nehls U."/>
            <person name="Egli S."/>
            <person name="Spatafora J.W."/>
            <person name="Grigoriev I.V."/>
            <person name="Martin F.M."/>
        </authorList>
    </citation>
    <scope>NUCLEOTIDE SEQUENCE [LARGE SCALE GENOMIC DNA]</scope>
    <source>
        <strain evidence="3 4">CBS 207.34</strain>
    </source>
</reference>